<feature type="domain" description="Mur ligase C-terminal" evidence="12">
    <location>
        <begin position="294"/>
        <end position="402"/>
    </location>
</feature>
<organism evidence="14 15">
    <name type="scientific">Streptococcus uberis</name>
    <dbReference type="NCBI Taxonomy" id="1349"/>
    <lineage>
        <taxon>Bacteria</taxon>
        <taxon>Bacillati</taxon>
        <taxon>Bacillota</taxon>
        <taxon>Bacilli</taxon>
        <taxon>Lactobacillales</taxon>
        <taxon>Streptococcaceae</taxon>
        <taxon>Streptococcus</taxon>
    </lineage>
</organism>
<evidence type="ECO:0000256" key="5">
    <source>
        <dbReference type="ARBA" id="ARBA00022723"/>
    </source>
</evidence>
<dbReference type="SUPFAM" id="SSF53623">
    <property type="entry name" value="MurD-like peptide ligases, catalytic domain"/>
    <property type="match status" value="1"/>
</dbReference>
<evidence type="ECO:0000256" key="1">
    <source>
        <dbReference type="ARBA" id="ARBA00001946"/>
    </source>
</evidence>
<dbReference type="GO" id="GO:0008841">
    <property type="term" value="F:dihydrofolate synthase activity"/>
    <property type="evidence" value="ECO:0007669"/>
    <property type="project" value="TreeGrafter"/>
</dbReference>
<dbReference type="FunFam" id="3.40.1190.10:FF:000011">
    <property type="entry name" value="Folylpolyglutamate synthase/dihydrofolate synthase"/>
    <property type="match status" value="1"/>
</dbReference>
<comment type="cofactor">
    <cofactor evidence="1">
        <name>Mg(2+)</name>
        <dbReference type="ChEBI" id="CHEBI:18420"/>
    </cofactor>
</comment>
<dbReference type="Gene3D" id="3.40.1190.10">
    <property type="entry name" value="Mur-like, catalytic domain"/>
    <property type="match status" value="1"/>
</dbReference>
<keyword evidence="8" id="KW-0460">Magnesium</keyword>
<dbReference type="PANTHER" id="PTHR11136:SF0">
    <property type="entry name" value="DIHYDROFOLATE SYNTHETASE-RELATED"/>
    <property type="match status" value="1"/>
</dbReference>
<keyword evidence="4 11" id="KW-0436">Ligase</keyword>
<comment type="caution">
    <text evidence="14">The sequence shown here is derived from an EMBL/GenBank/DDBJ whole genome shotgun (WGS) entry which is preliminary data.</text>
</comment>
<evidence type="ECO:0000313" key="15">
    <source>
        <dbReference type="Proteomes" id="UP000483839"/>
    </source>
</evidence>
<reference evidence="14 15" key="1">
    <citation type="submission" date="2019-11" db="EMBL/GenBank/DDBJ databases">
        <title>Streptococcus uberis isolated from clinical mastitis cases on a southeastern Queensland dairy.</title>
        <authorList>
            <person name="Workentine M.L."/>
            <person name="Price R."/>
            <person name="Olchowy T."/>
        </authorList>
    </citation>
    <scope>NUCLEOTIDE SEQUENCE [LARGE SCALE GENOMIC DNA]</scope>
    <source>
        <strain evidence="14 15">OLC4459-A17</strain>
    </source>
</reference>
<dbReference type="EC" id="6.3.2.17" evidence="3"/>
<dbReference type="NCBIfam" id="TIGR01499">
    <property type="entry name" value="folC"/>
    <property type="match status" value="1"/>
</dbReference>
<evidence type="ECO:0000256" key="11">
    <source>
        <dbReference type="PIRNR" id="PIRNR001563"/>
    </source>
</evidence>
<keyword evidence="5" id="KW-0479">Metal-binding</keyword>
<name>A0A6L6G8G9_STRUB</name>
<evidence type="ECO:0000256" key="4">
    <source>
        <dbReference type="ARBA" id="ARBA00022598"/>
    </source>
</evidence>
<dbReference type="Gene3D" id="3.90.190.20">
    <property type="entry name" value="Mur ligase, C-terminal domain"/>
    <property type="match status" value="1"/>
</dbReference>
<dbReference type="GO" id="GO:0004326">
    <property type="term" value="F:tetrahydrofolylpolyglutamate synthase activity"/>
    <property type="evidence" value="ECO:0007669"/>
    <property type="project" value="UniProtKB-EC"/>
</dbReference>
<comment type="similarity">
    <text evidence="2 11">Belongs to the folylpolyglutamate synthase family.</text>
</comment>
<evidence type="ECO:0000259" key="13">
    <source>
        <dbReference type="Pfam" id="PF08245"/>
    </source>
</evidence>
<dbReference type="InterPro" id="IPR036615">
    <property type="entry name" value="Mur_ligase_C_dom_sf"/>
</dbReference>
<evidence type="ECO:0000256" key="9">
    <source>
        <dbReference type="ARBA" id="ARBA00030592"/>
    </source>
</evidence>
<dbReference type="PANTHER" id="PTHR11136">
    <property type="entry name" value="FOLYLPOLYGLUTAMATE SYNTHASE-RELATED"/>
    <property type="match status" value="1"/>
</dbReference>
<evidence type="ECO:0000256" key="2">
    <source>
        <dbReference type="ARBA" id="ARBA00008276"/>
    </source>
</evidence>
<dbReference type="GO" id="GO:0009252">
    <property type="term" value="P:peptidoglycan biosynthetic process"/>
    <property type="evidence" value="ECO:0007669"/>
    <property type="project" value="UniProtKB-UniPathway"/>
</dbReference>
<evidence type="ECO:0000259" key="12">
    <source>
        <dbReference type="Pfam" id="PF02875"/>
    </source>
</evidence>
<keyword evidence="6 11" id="KW-0547">Nucleotide-binding</keyword>
<dbReference type="InterPro" id="IPR004101">
    <property type="entry name" value="Mur_ligase_C"/>
</dbReference>
<evidence type="ECO:0000256" key="3">
    <source>
        <dbReference type="ARBA" id="ARBA00013025"/>
    </source>
</evidence>
<dbReference type="SUPFAM" id="SSF53244">
    <property type="entry name" value="MurD-like peptide ligases, peptide-binding domain"/>
    <property type="match status" value="1"/>
</dbReference>
<dbReference type="Pfam" id="PF08245">
    <property type="entry name" value="Mur_ligase_M"/>
    <property type="match status" value="1"/>
</dbReference>
<dbReference type="GO" id="GO:0046872">
    <property type="term" value="F:metal ion binding"/>
    <property type="evidence" value="ECO:0007669"/>
    <property type="project" value="UniProtKB-KW"/>
</dbReference>
<evidence type="ECO:0000256" key="8">
    <source>
        <dbReference type="ARBA" id="ARBA00022842"/>
    </source>
</evidence>
<dbReference type="InterPro" id="IPR001645">
    <property type="entry name" value="Folylpolyglutamate_synth"/>
</dbReference>
<keyword evidence="7 11" id="KW-0067">ATP-binding</keyword>
<sequence>MNYQEALDWIHGQLKFGIRPGLKRVLWVLDKLGNPQEKIFGIHVVGTNGKGSTVNNIQHVLTESGYKVGTFTSPFIMDFRERISINGQMISKEDLVSICDKIKPITEELFLETDLGSITEFEIITVIMFYYFVEINPVDIAIIEAGLGGLYDSTNVFKAFAVVCPSIGLDHQDILGKSYREIASQKAGVIKGGEHVLFAIDQEEARATFIERCQLTQSKIHEFQSDFKLQKQTEGYCFMSGKTLITSIQLAMPGDHQVSNAALAIQTCLLLKEKLPDISDDSIKKGLEKSYWLGRTELMAANLMIDGAHNNESIQALISVLKEKYSSKKLHLLFAAINTKPVDQMLACLSELGDVQVTQFDYPRAVELANYPAKYKRVSNFREWLSQRNNDSEEDFYVITGSLYFISEVRQYLKQKETSV</sequence>
<dbReference type="RefSeq" id="WP_154617396.1">
    <property type="nucleotide sequence ID" value="NZ_JADFAY010000014.1"/>
</dbReference>
<dbReference type="InterPro" id="IPR013221">
    <property type="entry name" value="Mur_ligase_cen"/>
</dbReference>
<comment type="catalytic activity">
    <reaction evidence="10">
        <text>(6S)-5,6,7,8-tetrahydrofolyl-(gamma-L-Glu)(n) + L-glutamate + ATP = (6S)-5,6,7,8-tetrahydrofolyl-(gamma-L-Glu)(n+1) + ADP + phosphate + H(+)</text>
        <dbReference type="Rhea" id="RHEA:10580"/>
        <dbReference type="Rhea" id="RHEA-COMP:14738"/>
        <dbReference type="Rhea" id="RHEA-COMP:14740"/>
        <dbReference type="ChEBI" id="CHEBI:15378"/>
        <dbReference type="ChEBI" id="CHEBI:29985"/>
        <dbReference type="ChEBI" id="CHEBI:30616"/>
        <dbReference type="ChEBI" id="CHEBI:43474"/>
        <dbReference type="ChEBI" id="CHEBI:141005"/>
        <dbReference type="ChEBI" id="CHEBI:456216"/>
        <dbReference type="EC" id="6.3.2.17"/>
    </reaction>
</comment>
<evidence type="ECO:0000313" key="14">
    <source>
        <dbReference type="EMBL" id="MTD01518.1"/>
    </source>
</evidence>
<dbReference type="InterPro" id="IPR036565">
    <property type="entry name" value="Mur-like_cat_sf"/>
</dbReference>
<dbReference type="EMBL" id="WLXI01000037">
    <property type="protein sequence ID" value="MTD01518.1"/>
    <property type="molecule type" value="Genomic_DNA"/>
</dbReference>
<evidence type="ECO:0000256" key="6">
    <source>
        <dbReference type="ARBA" id="ARBA00022741"/>
    </source>
</evidence>
<dbReference type="Pfam" id="PF02875">
    <property type="entry name" value="Mur_ligase_C"/>
    <property type="match status" value="1"/>
</dbReference>
<evidence type="ECO:0000256" key="10">
    <source>
        <dbReference type="ARBA" id="ARBA00047493"/>
    </source>
</evidence>
<accession>A0A6L6G8G9</accession>
<evidence type="ECO:0000256" key="7">
    <source>
        <dbReference type="ARBA" id="ARBA00022840"/>
    </source>
</evidence>
<gene>
    <name evidence="14" type="ORF">GKS16_04400</name>
</gene>
<dbReference type="UniPathway" id="UPA00219"/>
<dbReference type="Proteomes" id="UP000483839">
    <property type="component" value="Unassembled WGS sequence"/>
</dbReference>
<protein>
    <recommendedName>
        <fullName evidence="3">tetrahydrofolate synthase</fullName>
        <ecNumber evidence="3">6.3.2.17</ecNumber>
    </recommendedName>
    <alternativeName>
        <fullName evidence="9">Tetrahydrofolylpolyglutamate synthase</fullName>
    </alternativeName>
</protein>
<dbReference type="AlphaFoldDB" id="A0A6L6G8G9"/>
<dbReference type="GO" id="GO:0005524">
    <property type="term" value="F:ATP binding"/>
    <property type="evidence" value="ECO:0007669"/>
    <property type="project" value="UniProtKB-KW"/>
</dbReference>
<proteinExistence type="inferred from homology"/>
<feature type="domain" description="Mur ligase central" evidence="13">
    <location>
        <begin position="44"/>
        <end position="266"/>
    </location>
</feature>
<dbReference type="PIRSF" id="PIRSF001563">
    <property type="entry name" value="Folylpolyglu_synth"/>
    <property type="match status" value="1"/>
</dbReference>
<dbReference type="GO" id="GO:0005737">
    <property type="term" value="C:cytoplasm"/>
    <property type="evidence" value="ECO:0007669"/>
    <property type="project" value="TreeGrafter"/>
</dbReference>